<evidence type="ECO:0000256" key="5">
    <source>
        <dbReference type="ARBA" id="ARBA00023136"/>
    </source>
</evidence>
<dbReference type="Pfam" id="PF02706">
    <property type="entry name" value="Wzz"/>
    <property type="match status" value="1"/>
</dbReference>
<dbReference type="HOGENOM" id="CLU_009912_5_1_6"/>
<dbReference type="Proteomes" id="UP000028839">
    <property type="component" value="Unassembled WGS sequence"/>
</dbReference>
<evidence type="ECO:0000259" key="8">
    <source>
        <dbReference type="Pfam" id="PF02706"/>
    </source>
</evidence>
<evidence type="ECO:0000256" key="3">
    <source>
        <dbReference type="ARBA" id="ARBA00022692"/>
    </source>
</evidence>
<comment type="subcellular location">
    <subcellularLocation>
        <location evidence="1">Cell membrane</location>
        <topology evidence="1">Multi-pass membrane protein</topology>
    </subcellularLocation>
</comment>
<evidence type="ECO:0000256" key="2">
    <source>
        <dbReference type="ARBA" id="ARBA00022475"/>
    </source>
</evidence>
<proteinExistence type="predicted"/>
<dbReference type="PANTHER" id="PTHR32309">
    <property type="entry name" value="TYROSINE-PROTEIN KINASE"/>
    <property type="match status" value="1"/>
</dbReference>
<sequence length="533" mass="60611">MHELWLQLYSYWCGIWRYRWYGVLMAWVVVIVGWTYVIQMPDRYESSARVYVDTDSLLRPLLKGLAIQPNVDQRLRIMTQTLLSRPNLGKVLRQTDMDLSVTTPEQEIKLLNQLEKNIHIKGARRDNLYTIAYENTDPQLAQRVVQAILNIFVESTMGASRKDSNTAQQFIGQQIKEYEKLLRTAEQRLMDFKREHVGMMPNEKGDYYQRLQTAVENLRTARTELNMAIGRRDVLKRQLRGEEPVFGFGTGGTGTSSKDSSPAGMRIQSLQAELDEVLLKYTDKHPKVSAIKETIAMLQKREEQQFSLPQKQQGEGEEANEAGEYAVGGNFYYQQMQISLAEAEANIASQEAEVSALEKDVERLHELVDTIPKVEAELAQLNRDYGVYKSNYQQLLTRLESAKMGERVEESPDNVKFKIVEPPIQPLLPSGPDRPLLLTLVLVVAGGAGGALAFFLSQLRPVFYTRRDLEEATGLPVLGPVSMILSGRILWKHRLNLAFLLTFLGLLIAGYGLLVSNYLFGIKMFDTIKHSLF</sequence>
<evidence type="ECO:0000256" key="7">
    <source>
        <dbReference type="SAM" id="Phobius"/>
    </source>
</evidence>
<evidence type="ECO:0000256" key="1">
    <source>
        <dbReference type="ARBA" id="ARBA00004651"/>
    </source>
</evidence>
<dbReference type="OrthoDB" id="9795292at2"/>
<dbReference type="GO" id="GO:0004713">
    <property type="term" value="F:protein tyrosine kinase activity"/>
    <property type="evidence" value="ECO:0007669"/>
    <property type="project" value="TreeGrafter"/>
</dbReference>
<reference evidence="9 10" key="1">
    <citation type="submission" date="2014-07" db="EMBL/GenBank/DDBJ databases">
        <title>Comparative analysis of Nitrosococcus oceani genome inventories of strains from Pacific and Atlantic gyres.</title>
        <authorList>
            <person name="Lim C.K."/>
            <person name="Wang L."/>
            <person name="Sayavedra-Soto L.A."/>
            <person name="Klotz M.G."/>
        </authorList>
    </citation>
    <scope>NUCLEOTIDE SEQUENCE [LARGE SCALE GENOMIC DNA]</scope>
    <source>
        <strain evidence="9 10">C-27</strain>
    </source>
</reference>
<dbReference type="InterPro" id="IPR050445">
    <property type="entry name" value="Bact_polysacc_biosynth/exp"/>
</dbReference>
<dbReference type="EMBL" id="JPGN01000063">
    <property type="protein sequence ID" value="KFI19049.1"/>
    <property type="molecule type" value="Genomic_DNA"/>
</dbReference>
<keyword evidence="4 7" id="KW-1133">Transmembrane helix</keyword>
<name>A0A0E2Z0L5_9GAMM</name>
<dbReference type="PANTHER" id="PTHR32309:SF13">
    <property type="entry name" value="FERRIC ENTEROBACTIN TRANSPORT PROTEIN FEPE"/>
    <property type="match status" value="1"/>
</dbReference>
<accession>A0A0E2Z0L5</accession>
<gene>
    <name evidence="9" type="ORF">IB75_10590</name>
</gene>
<keyword evidence="3 7" id="KW-0812">Transmembrane</keyword>
<feature type="transmembrane region" description="Helical" evidence="7">
    <location>
        <begin position="497"/>
        <end position="520"/>
    </location>
</feature>
<keyword evidence="6" id="KW-0175">Coiled coil</keyword>
<evidence type="ECO:0000313" key="9">
    <source>
        <dbReference type="EMBL" id="KFI19049.1"/>
    </source>
</evidence>
<feature type="coiled-coil region" evidence="6">
    <location>
        <begin position="168"/>
        <end position="228"/>
    </location>
</feature>
<feature type="transmembrane region" description="Helical" evidence="7">
    <location>
        <begin position="20"/>
        <end position="37"/>
    </location>
</feature>
<feature type="coiled-coil region" evidence="6">
    <location>
        <begin position="333"/>
        <end position="384"/>
    </location>
</feature>
<protein>
    <submittedName>
        <fullName evidence="9">Chain-length determining protein</fullName>
    </submittedName>
</protein>
<dbReference type="InterPro" id="IPR014345">
    <property type="entry name" value="XrtA_polysacc_chain"/>
</dbReference>
<feature type="transmembrane region" description="Helical" evidence="7">
    <location>
        <begin position="436"/>
        <end position="457"/>
    </location>
</feature>
<keyword evidence="5 7" id="KW-0472">Membrane</keyword>
<keyword evidence="2" id="KW-1003">Cell membrane</keyword>
<dbReference type="GO" id="GO:0005886">
    <property type="term" value="C:plasma membrane"/>
    <property type="evidence" value="ECO:0007669"/>
    <property type="project" value="UniProtKB-SubCell"/>
</dbReference>
<dbReference type="NCBIfam" id="TIGR03007">
    <property type="entry name" value="pepcterm_ChnLen"/>
    <property type="match status" value="1"/>
</dbReference>
<comment type="caution">
    <text evidence="9">The sequence shown here is derived from an EMBL/GenBank/DDBJ whole genome shotgun (WGS) entry which is preliminary data.</text>
</comment>
<evidence type="ECO:0000256" key="4">
    <source>
        <dbReference type="ARBA" id="ARBA00022989"/>
    </source>
</evidence>
<organism evidence="9 10">
    <name type="scientific">Nitrosococcus oceani C-27</name>
    <dbReference type="NCBI Taxonomy" id="314279"/>
    <lineage>
        <taxon>Bacteria</taxon>
        <taxon>Pseudomonadati</taxon>
        <taxon>Pseudomonadota</taxon>
        <taxon>Gammaproteobacteria</taxon>
        <taxon>Chromatiales</taxon>
        <taxon>Chromatiaceae</taxon>
        <taxon>Nitrosococcus</taxon>
    </lineage>
</organism>
<evidence type="ECO:0000256" key="6">
    <source>
        <dbReference type="SAM" id="Coils"/>
    </source>
</evidence>
<feature type="domain" description="Polysaccharide chain length determinant N-terminal" evidence="8">
    <location>
        <begin position="11"/>
        <end position="94"/>
    </location>
</feature>
<evidence type="ECO:0000313" key="10">
    <source>
        <dbReference type="Proteomes" id="UP000028839"/>
    </source>
</evidence>
<dbReference type="InterPro" id="IPR003856">
    <property type="entry name" value="LPS_length_determ_N"/>
</dbReference>
<dbReference type="AlphaFoldDB" id="A0A0E2Z0L5"/>